<dbReference type="AlphaFoldDB" id="A0AA39VPT0"/>
<comment type="caution">
    <text evidence="2">The sequence shown here is derived from an EMBL/GenBank/DDBJ whole genome shotgun (WGS) entry which is preliminary data.</text>
</comment>
<evidence type="ECO:0000313" key="2">
    <source>
        <dbReference type="EMBL" id="KAK0588400.1"/>
    </source>
</evidence>
<evidence type="ECO:0000256" key="1">
    <source>
        <dbReference type="SAM" id="MobiDB-lite"/>
    </source>
</evidence>
<keyword evidence="3" id="KW-1185">Reference proteome</keyword>
<gene>
    <name evidence="2" type="ORF">LWI29_000500</name>
</gene>
<reference evidence="2" key="1">
    <citation type="journal article" date="2022" name="Plant J.">
        <title>Strategies of tolerance reflected in two North American maple genomes.</title>
        <authorList>
            <person name="McEvoy S.L."/>
            <person name="Sezen U.U."/>
            <person name="Trouern-Trend A."/>
            <person name="McMahon S.M."/>
            <person name="Schaberg P.G."/>
            <person name="Yang J."/>
            <person name="Wegrzyn J.L."/>
            <person name="Swenson N.G."/>
        </authorList>
    </citation>
    <scope>NUCLEOTIDE SEQUENCE</scope>
    <source>
        <strain evidence="2">NS2018</strain>
    </source>
</reference>
<organism evidence="2 3">
    <name type="scientific">Acer saccharum</name>
    <name type="common">Sugar maple</name>
    <dbReference type="NCBI Taxonomy" id="4024"/>
    <lineage>
        <taxon>Eukaryota</taxon>
        <taxon>Viridiplantae</taxon>
        <taxon>Streptophyta</taxon>
        <taxon>Embryophyta</taxon>
        <taxon>Tracheophyta</taxon>
        <taxon>Spermatophyta</taxon>
        <taxon>Magnoliopsida</taxon>
        <taxon>eudicotyledons</taxon>
        <taxon>Gunneridae</taxon>
        <taxon>Pentapetalae</taxon>
        <taxon>rosids</taxon>
        <taxon>malvids</taxon>
        <taxon>Sapindales</taxon>
        <taxon>Sapindaceae</taxon>
        <taxon>Hippocastanoideae</taxon>
        <taxon>Acereae</taxon>
        <taxon>Acer</taxon>
    </lineage>
</organism>
<feature type="compositionally biased region" description="Basic and acidic residues" evidence="1">
    <location>
        <begin position="16"/>
        <end position="31"/>
    </location>
</feature>
<accession>A0AA39VPT0</accession>
<dbReference type="EMBL" id="JAUESC010000381">
    <property type="protein sequence ID" value="KAK0588400.1"/>
    <property type="molecule type" value="Genomic_DNA"/>
</dbReference>
<sequence>MIQQKALVKRRGRVGLSEERSKRRKSSSKEITRIVCEQDRSEDFKTLRCEPDPNKKGTFHYLASFLNLSLATFQIDGDRRF</sequence>
<feature type="region of interest" description="Disordered" evidence="1">
    <location>
        <begin position="1"/>
        <end position="31"/>
    </location>
</feature>
<evidence type="ECO:0000313" key="3">
    <source>
        <dbReference type="Proteomes" id="UP001168877"/>
    </source>
</evidence>
<protein>
    <submittedName>
        <fullName evidence="2">Uncharacterized protein</fullName>
    </submittedName>
</protein>
<dbReference type="Proteomes" id="UP001168877">
    <property type="component" value="Unassembled WGS sequence"/>
</dbReference>
<proteinExistence type="predicted"/>
<reference evidence="2" key="2">
    <citation type="submission" date="2023-06" db="EMBL/GenBank/DDBJ databases">
        <authorList>
            <person name="Swenson N.G."/>
            <person name="Wegrzyn J.L."/>
            <person name="Mcevoy S.L."/>
        </authorList>
    </citation>
    <scope>NUCLEOTIDE SEQUENCE</scope>
    <source>
        <strain evidence="2">NS2018</strain>
        <tissue evidence="2">Leaf</tissue>
    </source>
</reference>
<name>A0AA39VPT0_ACESA</name>